<evidence type="ECO:0000256" key="2">
    <source>
        <dbReference type="ARBA" id="ARBA00010617"/>
    </source>
</evidence>
<dbReference type="Proteomes" id="UP001215598">
    <property type="component" value="Unassembled WGS sequence"/>
</dbReference>
<keyword evidence="5" id="KW-0560">Oxidoreductase</keyword>
<evidence type="ECO:0000259" key="9">
    <source>
        <dbReference type="PROSITE" id="PS50902"/>
    </source>
</evidence>
<evidence type="ECO:0000313" key="10">
    <source>
        <dbReference type="EMBL" id="KAJ7749420.1"/>
    </source>
</evidence>
<dbReference type="CDD" id="cd00302">
    <property type="entry name" value="cytochrome_P450"/>
    <property type="match status" value="1"/>
</dbReference>
<gene>
    <name evidence="10" type="ORF">B0H16DRAFT_1319274</name>
</gene>
<comment type="caution">
    <text evidence="10">The sequence shown here is derived from an EMBL/GenBank/DDBJ whole genome shotgun (WGS) entry which is preliminary data.</text>
</comment>
<sequence>MEQLRQLVAGKLSVALPATVTFHRPADARTSPSDLPTLDSVDMIKTEREVALLVSGKKVHPVPGPTGGIPFIGGYSEIYPDFMGNYDRLLRKYGHMVHVSYLGKSVYLTDDPDCAGVVLSEGEFYSKQIGENHPLFPFKMTLPNGLFTTDTSNPTWPISHKFMMTAMGVKAMRNYVRGMDHTAGQLVQRFNELLERGQTIEGFPWALRTAAQTIGEVAVGIDFKMLDSTESSIADIFRLINRNLEAAQSLFRKGRIYRAFPNPERREQRATGDQMVREAAQMERILRESKTEDMPYHQAAVSTTSLLDYMLHATDEEGRKMDVELVHETVITFLIAGQVTSSSALAWLWFCLATFPVQARKLYASLVAAGLTREKEITADELSKLDYLDWFIKEMQRLYNPAFQPTREAQKDVVMPGGFIVPKGSQVTVALHSVMVNPEHWKDPLRFDPDRWGTEEVRKRHKYAYIPFAAGGRSCIGFNFALQELKLLLARTVLNFQIENTTEGSVIYDPEFSLYRPLNFTMRLRKQTDPAEVRMDEETGPKKEELKIEAPTPVVGSKSLPRFWAVHASNNGTCEGMAGDAAAKARQLGFTDVQVVALRDSPLAEAKATAAVAAAPNFFVICVATYNGEPSDSALAFSEMLDAEMRSGNEARFAGINFCVFGAGNTQWGPTFQAFVSFFPEGDSTIS</sequence>
<dbReference type="InterPro" id="IPR029039">
    <property type="entry name" value="Flavoprotein-like_sf"/>
</dbReference>
<dbReference type="InterPro" id="IPR036396">
    <property type="entry name" value="Cyt_P450_sf"/>
</dbReference>
<dbReference type="InterPro" id="IPR001128">
    <property type="entry name" value="Cyt_P450"/>
</dbReference>
<dbReference type="InterPro" id="IPR050196">
    <property type="entry name" value="Cytochrome_P450_Monoox"/>
</dbReference>
<dbReference type="PANTHER" id="PTHR24291:SF50">
    <property type="entry name" value="BIFUNCTIONAL ALBAFLAVENONE MONOOXYGENASE_TERPENE SYNTHASE"/>
    <property type="match status" value="1"/>
</dbReference>
<protein>
    <submittedName>
        <fullName evidence="10">Cytochrome P450</fullName>
    </submittedName>
</protein>
<dbReference type="SUPFAM" id="SSF48264">
    <property type="entry name" value="Cytochrome P450"/>
    <property type="match status" value="1"/>
</dbReference>
<accession>A0AAD7ISK1</accession>
<evidence type="ECO:0000313" key="11">
    <source>
        <dbReference type="Proteomes" id="UP001215598"/>
    </source>
</evidence>
<dbReference type="GO" id="GO:0016705">
    <property type="term" value="F:oxidoreductase activity, acting on paired donors, with incorporation or reduction of molecular oxygen"/>
    <property type="evidence" value="ECO:0007669"/>
    <property type="project" value="InterPro"/>
</dbReference>
<dbReference type="SUPFAM" id="SSF52218">
    <property type="entry name" value="Flavoproteins"/>
    <property type="match status" value="1"/>
</dbReference>
<comment type="similarity">
    <text evidence="2">Belongs to the cytochrome P450 family.</text>
</comment>
<organism evidence="10 11">
    <name type="scientific">Mycena metata</name>
    <dbReference type="NCBI Taxonomy" id="1033252"/>
    <lineage>
        <taxon>Eukaryota</taxon>
        <taxon>Fungi</taxon>
        <taxon>Dikarya</taxon>
        <taxon>Basidiomycota</taxon>
        <taxon>Agaricomycotina</taxon>
        <taxon>Agaricomycetes</taxon>
        <taxon>Agaricomycetidae</taxon>
        <taxon>Agaricales</taxon>
        <taxon>Marasmiineae</taxon>
        <taxon>Mycenaceae</taxon>
        <taxon>Mycena</taxon>
    </lineage>
</organism>
<dbReference type="GO" id="GO:0020037">
    <property type="term" value="F:heme binding"/>
    <property type="evidence" value="ECO:0007669"/>
    <property type="project" value="InterPro"/>
</dbReference>
<dbReference type="PRINTS" id="PR00385">
    <property type="entry name" value="P450"/>
</dbReference>
<dbReference type="EMBL" id="JARKIB010000069">
    <property type="protein sequence ID" value="KAJ7749420.1"/>
    <property type="molecule type" value="Genomic_DNA"/>
</dbReference>
<dbReference type="GO" id="GO:0005506">
    <property type="term" value="F:iron ion binding"/>
    <property type="evidence" value="ECO:0007669"/>
    <property type="project" value="InterPro"/>
</dbReference>
<dbReference type="PRINTS" id="PR00465">
    <property type="entry name" value="EP450IV"/>
</dbReference>
<dbReference type="AlphaFoldDB" id="A0AAD7ISK1"/>
<dbReference type="Gene3D" id="3.40.50.360">
    <property type="match status" value="1"/>
</dbReference>
<evidence type="ECO:0000256" key="7">
    <source>
        <dbReference type="ARBA" id="ARBA00023033"/>
    </source>
</evidence>
<keyword evidence="3 8" id="KW-0349">Heme</keyword>
<dbReference type="Gene3D" id="1.10.630.10">
    <property type="entry name" value="Cytochrome P450"/>
    <property type="match status" value="1"/>
</dbReference>
<dbReference type="Pfam" id="PF00067">
    <property type="entry name" value="p450"/>
    <property type="match status" value="1"/>
</dbReference>
<dbReference type="GO" id="GO:0004497">
    <property type="term" value="F:monooxygenase activity"/>
    <property type="evidence" value="ECO:0007669"/>
    <property type="project" value="UniProtKB-KW"/>
</dbReference>
<feature type="binding site" description="axial binding residue" evidence="8">
    <location>
        <position position="475"/>
    </location>
    <ligand>
        <name>heme</name>
        <dbReference type="ChEBI" id="CHEBI:30413"/>
    </ligand>
    <ligandPart>
        <name>Fe</name>
        <dbReference type="ChEBI" id="CHEBI:18248"/>
    </ligandPart>
</feature>
<proteinExistence type="inferred from homology"/>
<evidence type="ECO:0000256" key="4">
    <source>
        <dbReference type="ARBA" id="ARBA00022723"/>
    </source>
</evidence>
<feature type="domain" description="Flavodoxin-like" evidence="9">
    <location>
        <begin position="563"/>
        <end position="687"/>
    </location>
</feature>
<evidence type="ECO:0000256" key="1">
    <source>
        <dbReference type="ARBA" id="ARBA00001971"/>
    </source>
</evidence>
<name>A0AAD7ISK1_9AGAR</name>
<evidence type="ECO:0000256" key="3">
    <source>
        <dbReference type="ARBA" id="ARBA00022617"/>
    </source>
</evidence>
<comment type="cofactor">
    <cofactor evidence="1 8">
        <name>heme</name>
        <dbReference type="ChEBI" id="CHEBI:30413"/>
    </cofactor>
</comment>
<reference evidence="10" key="1">
    <citation type="submission" date="2023-03" db="EMBL/GenBank/DDBJ databases">
        <title>Massive genome expansion in bonnet fungi (Mycena s.s.) driven by repeated elements and novel gene families across ecological guilds.</title>
        <authorList>
            <consortium name="Lawrence Berkeley National Laboratory"/>
            <person name="Harder C.B."/>
            <person name="Miyauchi S."/>
            <person name="Viragh M."/>
            <person name="Kuo A."/>
            <person name="Thoen E."/>
            <person name="Andreopoulos B."/>
            <person name="Lu D."/>
            <person name="Skrede I."/>
            <person name="Drula E."/>
            <person name="Henrissat B."/>
            <person name="Morin E."/>
            <person name="Kohler A."/>
            <person name="Barry K."/>
            <person name="LaButti K."/>
            <person name="Morin E."/>
            <person name="Salamov A."/>
            <person name="Lipzen A."/>
            <person name="Mereny Z."/>
            <person name="Hegedus B."/>
            <person name="Baldrian P."/>
            <person name="Stursova M."/>
            <person name="Weitz H."/>
            <person name="Taylor A."/>
            <person name="Grigoriev I.V."/>
            <person name="Nagy L.G."/>
            <person name="Martin F."/>
            <person name="Kauserud H."/>
        </authorList>
    </citation>
    <scope>NUCLEOTIDE SEQUENCE</scope>
    <source>
        <strain evidence="10">CBHHK182m</strain>
    </source>
</reference>
<keyword evidence="4 8" id="KW-0479">Metal-binding</keyword>
<evidence type="ECO:0000256" key="6">
    <source>
        <dbReference type="ARBA" id="ARBA00023004"/>
    </source>
</evidence>
<dbReference type="PROSITE" id="PS50902">
    <property type="entry name" value="FLAVODOXIN_LIKE"/>
    <property type="match status" value="1"/>
</dbReference>
<keyword evidence="7" id="KW-0503">Monooxygenase</keyword>
<dbReference type="InterPro" id="IPR002403">
    <property type="entry name" value="Cyt_P450_E_grp-IV"/>
</dbReference>
<evidence type="ECO:0000256" key="8">
    <source>
        <dbReference type="PIRSR" id="PIRSR602403-1"/>
    </source>
</evidence>
<keyword evidence="11" id="KW-1185">Reference proteome</keyword>
<dbReference type="PANTHER" id="PTHR24291">
    <property type="entry name" value="CYTOCHROME P450 FAMILY 4"/>
    <property type="match status" value="1"/>
</dbReference>
<dbReference type="InterPro" id="IPR008254">
    <property type="entry name" value="Flavodoxin/NO_synth"/>
</dbReference>
<dbReference type="GO" id="GO:0010181">
    <property type="term" value="F:FMN binding"/>
    <property type="evidence" value="ECO:0007669"/>
    <property type="project" value="InterPro"/>
</dbReference>
<dbReference type="Pfam" id="PF00258">
    <property type="entry name" value="Flavodoxin_1"/>
    <property type="match status" value="1"/>
</dbReference>
<keyword evidence="6 8" id="KW-0408">Iron</keyword>
<evidence type="ECO:0000256" key="5">
    <source>
        <dbReference type="ARBA" id="ARBA00023002"/>
    </source>
</evidence>